<sequence>MKYKVRTRDSLDEMARKFGITEPPIIINWWRKWQNEGVEGLSKSKGRQSMSTKPKKIKNEKKIDEG</sequence>
<feature type="domain" description="Insertion element IS150 protein InsJ-like helix-turn-helix" evidence="2">
    <location>
        <begin position="6"/>
        <end position="47"/>
    </location>
</feature>
<dbReference type="SUPFAM" id="SSF48295">
    <property type="entry name" value="TrpR-like"/>
    <property type="match status" value="1"/>
</dbReference>
<evidence type="ECO:0000259" key="2">
    <source>
        <dbReference type="Pfam" id="PF13518"/>
    </source>
</evidence>
<dbReference type="OrthoDB" id="5690222at2"/>
<organism evidence="3 4">
    <name type="scientific">Paenisporosarcina antarctica</name>
    <dbReference type="NCBI Taxonomy" id="417367"/>
    <lineage>
        <taxon>Bacteria</taxon>
        <taxon>Bacillati</taxon>
        <taxon>Bacillota</taxon>
        <taxon>Bacilli</taxon>
        <taxon>Bacillales</taxon>
        <taxon>Caryophanaceae</taxon>
        <taxon>Paenisporosarcina</taxon>
    </lineage>
</organism>
<accession>A0A4P7A270</accession>
<gene>
    <name evidence="3" type="ORF">E2636_17625</name>
</gene>
<name>A0A4P7A270_9BACL</name>
<dbReference type="Proteomes" id="UP000294292">
    <property type="component" value="Chromosome"/>
</dbReference>
<dbReference type="EMBL" id="CP038015">
    <property type="protein sequence ID" value="QBP43150.1"/>
    <property type="molecule type" value="Genomic_DNA"/>
</dbReference>
<reference evidence="3 4" key="1">
    <citation type="submission" date="2019-03" db="EMBL/GenBank/DDBJ databases">
        <title>Complete genome sequence of Paenisporosarcina antarctica CGMCC 1.6503T.</title>
        <authorList>
            <person name="Rong J.-C."/>
            <person name="Chi N.-Y."/>
            <person name="Zhang Q.-F."/>
        </authorList>
    </citation>
    <scope>NUCLEOTIDE SEQUENCE [LARGE SCALE GENOMIC DNA]</scope>
    <source>
        <strain evidence="3 4">CGMCC 1.6503</strain>
    </source>
</reference>
<protein>
    <submittedName>
        <fullName evidence="3">Helix-turn-helix domain-containing protein</fullName>
    </submittedName>
</protein>
<proteinExistence type="predicted"/>
<dbReference type="Pfam" id="PF13518">
    <property type="entry name" value="HTH_28"/>
    <property type="match status" value="1"/>
</dbReference>
<dbReference type="InterPro" id="IPR010921">
    <property type="entry name" value="Trp_repressor/repl_initiator"/>
</dbReference>
<dbReference type="RefSeq" id="WP_134211859.1">
    <property type="nucleotide sequence ID" value="NZ_CP038015.1"/>
</dbReference>
<dbReference type="InterPro" id="IPR055247">
    <property type="entry name" value="InsJ-like_HTH"/>
</dbReference>
<dbReference type="AlphaFoldDB" id="A0A4P7A270"/>
<evidence type="ECO:0000256" key="1">
    <source>
        <dbReference type="SAM" id="MobiDB-lite"/>
    </source>
</evidence>
<dbReference type="GO" id="GO:0043565">
    <property type="term" value="F:sequence-specific DNA binding"/>
    <property type="evidence" value="ECO:0007669"/>
    <property type="project" value="InterPro"/>
</dbReference>
<keyword evidence="4" id="KW-1185">Reference proteome</keyword>
<evidence type="ECO:0000313" key="3">
    <source>
        <dbReference type="EMBL" id="QBP43150.1"/>
    </source>
</evidence>
<evidence type="ECO:0000313" key="4">
    <source>
        <dbReference type="Proteomes" id="UP000294292"/>
    </source>
</evidence>
<feature type="region of interest" description="Disordered" evidence="1">
    <location>
        <begin position="40"/>
        <end position="66"/>
    </location>
</feature>
<dbReference type="KEGG" id="panc:E2636_17625"/>